<dbReference type="Pfam" id="PF12867">
    <property type="entry name" value="DinB_2"/>
    <property type="match status" value="1"/>
</dbReference>
<dbReference type="RefSeq" id="WP_406695027.1">
    <property type="nucleotide sequence ID" value="NZ_CP155447.1"/>
</dbReference>
<dbReference type="AlphaFoldDB" id="A0AAU7CAZ3"/>
<accession>A0AAU7CAZ3</accession>
<dbReference type="EMBL" id="CP155447">
    <property type="protein sequence ID" value="XBH02285.1"/>
    <property type="molecule type" value="Genomic_DNA"/>
</dbReference>
<reference evidence="3" key="1">
    <citation type="submission" date="2024-05" db="EMBL/GenBank/DDBJ databases">
        <title>Planctomycetes of the genus Singulisphaera possess chitinolytic capabilities.</title>
        <authorList>
            <person name="Ivanova A."/>
        </authorList>
    </citation>
    <scope>NUCLEOTIDE SEQUENCE</scope>
    <source>
        <strain evidence="3">Ch08T</strain>
    </source>
</reference>
<evidence type="ECO:0000313" key="3">
    <source>
        <dbReference type="EMBL" id="XBH02285.1"/>
    </source>
</evidence>
<evidence type="ECO:0000259" key="2">
    <source>
        <dbReference type="Pfam" id="PF12867"/>
    </source>
</evidence>
<dbReference type="SUPFAM" id="SSF109854">
    <property type="entry name" value="DinB/YfiT-like putative metalloenzymes"/>
    <property type="match status" value="1"/>
</dbReference>
<feature type="region of interest" description="Disordered" evidence="1">
    <location>
        <begin position="65"/>
        <end position="97"/>
    </location>
</feature>
<name>A0AAU7CAZ3_9BACT</name>
<protein>
    <submittedName>
        <fullName evidence="3">DinB family protein</fullName>
    </submittedName>
</protein>
<sequence length="97" mass="10876">MSFGKAILPEFEQEMANTRKVLERIPDDKLDWKAHPKSNTIGWVGAHLAEIPGWVPGTLRFESWDINPEGGRAIPGPEGDQPPTASRDFRQERRGSP</sequence>
<feature type="domain" description="DinB-like" evidence="2">
    <location>
        <begin position="11"/>
        <end position="51"/>
    </location>
</feature>
<evidence type="ECO:0000256" key="1">
    <source>
        <dbReference type="SAM" id="MobiDB-lite"/>
    </source>
</evidence>
<organism evidence="3">
    <name type="scientific">Singulisphaera sp. Ch08</name>
    <dbReference type="NCBI Taxonomy" id="3120278"/>
    <lineage>
        <taxon>Bacteria</taxon>
        <taxon>Pseudomonadati</taxon>
        <taxon>Planctomycetota</taxon>
        <taxon>Planctomycetia</taxon>
        <taxon>Isosphaerales</taxon>
        <taxon>Isosphaeraceae</taxon>
        <taxon>Singulisphaera</taxon>
    </lineage>
</organism>
<proteinExistence type="predicted"/>
<dbReference type="Gene3D" id="1.20.120.450">
    <property type="entry name" value="dinb family like domain"/>
    <property type="match status" value="1"/>
</dbReference>
<feature type="compositionally biased region" description="Basic and acidic residues" evidence="1">
    <location>
        <begin position="87"/>
        <end position="97"/>
    </location>
</feature>
<gene>
    <name evidence="3" type="ORF">V5E97_28705</name>
</gene>
<dbReference type="InterPro" id="IPR024775">
    <property type="entry name" value="DinB-like"/>
</dbReference>
<dbReference type="InterPro" id="IPR034660">
    <property type="entry name" value="DinB/YfiT-like"/>
</dbReference>